<gene>
    <name evidence="3" type="ORF">SAMN04488061_2783</name>
</gene>
<dbReference type="InterPro" id="IPR002347">
    <property type="entry name" value="SDR_fam"/>
</dbReference>
<comment type="similarity">
    <text evidence="1">Belongs to the short-chain dehydrogenases/reductases (SDR) family.</text>
</comment>
<dbReference type="Pfam" id="PF13561">
    <property type="entry name" value="adh_short_C2"/>
    <property type="match status" value="1"/>
</dbReference>
<dbReference type="PANTHER" id="PTHR42760:SF133">
    <property type="entry name" value="3-OXOACYL-[ACYL-CARRIER-PROTEIN] REDUCTASE"/>
    <property type="match status" value="1"/>
</dbReference>
<comment type="caution">
    <text evidence="3">The sequence shown here is derived from an EMBL/GenBank/DDBJ whole genome shotgun (WGS) entry which is preliminary data.</text>
</comment>
<dbReference type="RefSeq" id="WP_090229524.1">
    <property type="nucleotide sequence ID" value="NZ_FNJC01000004.1"/>
</dbReference>
<dbReference type="InterPro" id="IPR020904">
    <property type="entry name" value="Sc_DH/Rdtase_CS"/>
</dbReference>
<dbReference type="Proteomes" id="UP000198795">
    <property type="component" value="Unassembled WGS sequence"/>
</dbReference>
<dbReference type="InterPro" id="IPR036291">
    <property type="entry name" value="NAD(P)-bd_dom_sf"/>
</dbReference>
<keyword evidence="2" id="KW-0560">Oxidoreductase</keyword>
<name>A0A1H0S8M9_9HYPH</name>
<dbReference type="PROSITE" id="PS00061">
    <property type="entry name" value="ADH_SHORT"/>
    <property type="match status" value="1"/>
</dbReference>
<proteinExistence type="inferred from homology"/>
<accession>A0A1H0S8M9</accession>
<dbReference type="NCBIfam" id="NF005095">
    <property type="entry name" value="PRK06523.1"/>
    <property type="match status" value="1"/>
</dbReference>
<dbReference type="SUPFAM" id="SSF51735">
    <property type="entry name" value="NAD(P)-binding Rossmann-fold domains"/>
    <property type="match status" value="1"/>
</dbReference>
<protein>
    <submittedName>
        <fullName evidence="3">NAD(P)-dependent dehydrogenase, short-chain alcohol dehydrogenase family</fullName>
    </submittedName>
</protein>
<dbReference type="PANTHER" id="PTHR42760">
    <property type="entry name" value="SHORT-CHAIN DEHYDROGENASES/REDUCTASES FAMILY MEMBER"/>
    <property type="match status" value="1"/>
</dbReference>
<organism evidence="3 4">
    <name type="scientific">Filomicrobium insigne</name>
    <dbReference type="NCBI Taxonomy" id="418854"/>
    <lineage>
        <taxon>Bacteria</taxon>
        <taxon>Pseudomonadati</taxon>
        <taxon>Pseudomonadota</taxon>
        <taxon>Alphaproteobacteria</taxon>
        <taxon>Hyphomicrobiales</taxon>
        <taxon>Hyphomicrobiaceae</taxon>
        <taxon>Filomicrobium</taxon>
    </lineage>
</organism>
<dbReference type="EMBL" id="FNJC01000004">
    <property type="protein sequence ID" value="SDP38132.1"/>
    <property type="molecule type" value="Genomic_DNA"/>
</dbReference>
<reference evidence="3 4" key="1">
    <citation type="submission" date="2016-10" db="EMBL/GenBank/DDBJ databases">
        <authorList>
            <person name="Varghese N."/>
            <person name="Submissions S."/>
        </authorList>
    </citation>
    <scope>NUCLEOTIDE SEQUENCE [LARGE SCALE GENOMIC DNA]</scope>
    <source>
        <strain evidence="3 4">CGMCC 1.6497</strain>
    </source>
</reference>
<sequence>MTGFITLEGKRALITSGTRGAGAATVNLFRELGARVLTTARSRPESMPEELFVAADLTTKEGCKLVAQVTHEQLGGVDIIVHMLGGSSAPGGGFAALSDTEWNKELHLNLFPAVRLDRLLIPHLISQGSGTVIHVSSIQRQLPLPDATTAYAAAKAALSTYSKSLSKEVAPRGVRVVRVSPGWIETESSIELAKRLAIEAGTDIEGGKKIIMDSLGGIPIGRPSKPSEIASLVAFLASDRAATITGTEYVIDGGTVPTV</sequence>
<dbReference type="PRINTS" id="PR00080">
    <property type="entry name" value="SDRFAMILY"/>
</dbReference>
<evidence type="ECO:0000256" key="2">
    <source>
        <dbReference type="ARBA" id="ARBA00023002"/>
    </source>
</evidence>
<evidence type="ECO:0000313" key="4">
    <source>
        <dbReference type="Proteomes" id="UP000198795"/>
    </source>
</evidence>
<dbReference type="Gene3D" id="3.40.50.720">
    <property type="entry name" value="NAD(P)-binding Rossmann-like Domain"/>
    <property type="match status" value="1"/>
</dbReference>
<evidence type="ECO:0000313" key="3">
    <source>
        <dbReference type="EMBL" id="SDP38132.1"/>
    </source>
</evidence>
<keyword evidence="4" id="KW-1185">Reference proteome</keyword>
<dbReference type="PRINTS" id="PR00081">
    <property type="entry name" value="GDHRDH"/>
</dbReference>
<evidence type="ECO:0000256" key="1">
    <source>
        <dbReference type="ARBA" id="ARBA00006484"/>
    </source>
</evidence>